<dbReference type="CDD" id="cd11391">
    <property type="entry name" value="bHLH_PAS"/>
    <property type="match status" value="1"/>
</dbReference>
<accession>A0A914C5Q7</accession>
<dbReference type="PROSITE" id="PS50888">
    <property type="entry name" value="BHLH"/>
    <property type="match status" value="1"/>
</dbReference>
<evidence type="ECO:0000256" key="1">
    <source>
        <dbReference type="ARBA" id="ARBA00023015"/>
    </source>
</evidence>
<dbReference type="PANTHER" id="PTHR23043">
    <property type="entry name" value="HYPOXIA-INDUCIBLE FACTOR 1 ALPHA"/>
    <property type="match status" value="1"/>
</dbReference>
<dbReference type="InterPro" id="IPR011598">
    <property type="entry name" value="bHLH_dom"/>
</dbReference>
<proteinExistence type="predicted"/>
<evidence type="ECO:0000313" key="6">
    <source>
        <dbReference type="Proteomes" id="UP000887540"/>
    </source>
</evidence>
<protein>
    <submittedName>
        <fullName evidence="7">BHLH domain-containing protein</fullName>
    </submittedName>
</protein>
<evidence type="ECO:0000256" key="2">
    <source>
        <dbReference type="ARBA" id="ARBA00023163"/>
    </source>
</evidence>
<evidence type="ECO:0000259" key="5">
    <source>
        <dbReference type="PROSITE" id="PS50888"/>
    </source>
</evidence>
<evidence type="ECO:0000256" key="3">
    <source>
        <dbReference type="ARBA" id="ARBA00023242"/>
    </source>
</evidence>
<feature type="compositionally biased region" description="Polar residues" evidence="4">
    <location>
        <begin position="61"/>
        <end position="74"/>
    </location>
</feature>
<dbReference type="PANTHER" id="PTHR23043:SF17">
    <property type="entry name" value="PROTEIN SIMILAR"/>
    <property type="match status" value="1"/>
</dbReference>
<evidence type="ECO:0000256" key="4">
    <source>
        <dbReference type="SAM" id="MobiDB-lite"/>
    </source>
</evidence>
<dbReference type="GO" id="GO:0046983">
    <property type="term" value="F:protein dimerization activity"/>
    <property type="evidence" value="ECO:0007669"/>
    <property type="project" value="InterPro"/>
</dbReference>
<keyword evidence="3" id="KW-0539">Nucleus</keyword>
<organism evidence="6 7">
    <name type="scientific">Acrobeloides nanus</name>
    <dbReference type="NCBI Taxonomy" id="290746"/>
    <lineage>
        <taxon>Eukaryota</taxon>
        <taxon>Metazoa</taxon>
        <taxon>Ecdysozoa</taxon>
        <taxon>Nematoda</taxon>
        <taxon>Chromadorea</taxon>
        <taxon>Rhabditida</taxon>
        <taxon>Tylenchina</taxon>
        <taxon>Cephalobomorpha</taxon>
        <taxon>Cephaloboidea</taxon>
        <taxon>Cephalobidae</taxon>
        <taxon>Acrobeloides</taxon>
    </lineage>
</organism>
<dbReference type="AlphaFoldDB" id="A0A914C5Q7"/>
<keyword evidence="2" id="KW-0804">Transcription</keyword>
<evidence type="ECO:0000313" key="7">
    <source>
        <dbReference type="WBParaSite" id="ACRNAN_Path_366.g1394.t2"/>
    </source>
</evidence>
<dbReference type="GO" id="GO:0000981">
    <property type="term" value="F:DNA-binding transcription factor activity, RNA polymerase II-specific"/>
    <property type="evidence" value="ECO:0007669"/>
    <property type="project" value="TreeGrafter"/>
</dbReference>
<feature type="compositionally biased region" description="Gly residues" evidence="4">
    <location>
        <begin position="76"/>
        <end position="86"/>
    </location>
</feature>
<dbReference type="GO" id="GO:0000977">
    <property type="term" value="F:RNA polymerase II transcription regulatory region sequence-specific DNA binding"/>
    <property type="evidence" value="ECO:0007669"/>
    <property type="project" value="TreeGrafter"/>
</dbReference>
<name>A0A914C5Q7_9BILA</name>
<dbReference type="Proteomes" id="UP000887540">
    <property type="component" value="Unplaced"/>
</dbReference>
<keyword evidence="6" id="KW-1185">Reference proteome</keyword>
<dbReference type="WBParaSite" id="ACRNAN_Path_366.g1394.t2">
    <property type="protein sequence ID" value="ACRNAN_Path_366.g1394.t2"/>
    <property type="gene ID" value="ACRNAN_Path_366.g1394"/>
</dbReference>
<feature type="region of interest" description="Disordered" evidence="4">
    <location>
        <begin position="61"/>
        <end position="88"/>
    </location>
</feature>
<sequence>MDQTVLAENAKKFIELYGLATQLMNMGGRFLGNGQSAGSSDDGGGNGVLSEVVRPQFRGVTNYQPNYDQSNSLNEYGGGPLGGGSRGVQSAQRSAIDRLLNTFLGSSFGSGGSEASSNLFSPGYGTDYGSDSSRFGSSGSGSNIDALIGALSASVAQQRRCLESVEFKKLSAVLPISRAISEQHLDKNTIVRLASTYIRLHKCIRPISSGFHKYDVPFTQLVELLDGFLICLSETYDVLYVIRAALHNQGEAIRTTVRMKSTLTKRSSKETLKVYAGFKVKNMLCRQ</sequence>
<keyword evidence="1" id="KW-0805">Transcription regulation</keyword>
<dbReference type="GO" id="GO:0010557">
    <property type="term" value="P:positive regulation of macromolecule biosynthetic process"/>
    <property type="evidence" value="ECO:0007669"/>
    <property type="project" value="UniProtKB-ARBA"/>
</dbReference>
<feature type="domain" description="BHLH" evidence="5">
    <location>
        <begin position="147"/>
        <end position="201"/>
    </location>
</feature>
<reference evidence="7" key="1">
    <citation type="submission" date="2022-11" db="UniProtKB">
        <authorList>
            <consortium name="WormBaseParasite"/>
        </authorList>
    </citation>
    <scope>IDENTIFICATION</scope>
</reference>